<protein>
    <recommendedName>
        <fullName evidence="3">YugN-like family protein</fullName>
    </recommendedName>
</protein>
<dbReference type="SUPFAM" id="SSF160755">
    <property type="entry name" value="YugN-like"/>
    <property type="match status" value="1"/>
</dbReference>
<dbReference type="OrthoDB" id="2988890at2"/>
<dbReference type="Pfam" id="PF08868">
    <property type="entry name" value="YugN"/>
    <property type="match status" value="1"/>
</dbReference>
<dbReference type="AlphaFoldDB" id="A0A2S5GBX5"/>
<comment type="caution">
    <text evidence="1">The sequence shown here is derived from an EMBL/GenBank/DDBJ whole genome shotgun (WGS) entry which is preliminary data.</text>
</comment>
<dbReference type="Gene3D" id="3.30.310.100">
    <property type="entry name" value="YugN-like"/>
    <property type="match status" value="1"/>
</dbReference>
<evidence type="ECO:0000313" key="2">
    <source>
        <dbReference type="Proteomes" id="UP000239047"/>
    </source>
</evidence>
<dbReference type="Proteomes" id="UP000239047">
    <property type="component" value="Unassembled WGS sequence"/>
</dbReference>
<evidence type="ECO:0008006" key="3">
    <source>
        <dbReference type="Google" id="ProtNLM"/>
    </source>
</evidence>
<gene>
    <name evidence="1" type="ORF">C4B60_10240</name>
</gene>
<proteinExistence type="predicted"/>
<accession>A0A2S5GBX5</accession>
<dbReference type="InterPro" id="IPR036491">
    <property type="entry name" value="YugN-like_sf"/>
</dbReference>
<keyword evidence="2" id="KW-1185">Reference proteome</keyword>
<name>A0A2S5GBX5_9BACL</name>
<sequence>MIQIDSSLNGYQTTLYKLETALKPIGFSIGGGWEYDHGYFDYPLSKEGCYYYIRLPFTATEGELDREGVEVKLGTPFLLGHQYEDGVDKDGEIGNISASFNQFQSPKDSDTEEIPEEYEKLGITIIKRAELAVQVN</sequence>
<reference evidence="1 2" key="1">
    <citation type="submission" date="2018-02" db="EMBL/GenBank/DDBJ databases">
        <title>Jeotgalibacillus proteolyticum sp. nov. a protease producing bacterium isolated from ocean sediments of Laizhou Bay.</title>
        <authorList>
            <person name="Li Y."/>
        </authorList>
    </citation>
    <scope>NUCLEOTIDE SEQUENCE [LARGE SCALE GENOMIC DNA]</scope>
    <source>
        <strain evidence="1 2">22-7</strain>
    </source>
</reference>
<evidence type="ECO:0000313" key="1">
    <source>
        <dbReference type="EMBL" id="PPA70496.1"/>
    </source>
</evidence>
<dbReference type="EMBL" id="PREZ01000004">
    <property type="protein sequence ID" value="PPA70496.1"/>
    <property type="molecule type" value="Genomic_DNA"/>
</dbReference>
<dbReference type="InterPro" id="IPR014967">
    <property type="entry name" value="Uncharacterised_YugN-like"/>
</dbReference>
<organism evidence="1 2">
    <name type="scientific">Jeotgalibacillus proteolyticus</name>
    <dbReference type="NCBI Taxonomy" id="2082395"/>
    <lineage>
        <taxon>Bacteria</taxon>
        <taxon>Bacillati</taxon>
        <taxon>Bacillota</taxon>
        <taxon>Bacilli</taxon>
        <taxon>Bacillales</taxon>
        <taxon>Caryophanaceae</taxon>
        <taxon>Jeotgalibacillus</taxon>
    </lineage>
</organism>